<dbReference type="InterPro" id="IPR019606">
    <property type="entry name" value="GerMN"/>
</dbReference>
<protein>
    <submittedName>
        <fullName evidence="2">Spore gernimation protein</fullName>
    </submittedName>
</protein>
<dbReference type="EMBL" id="DTDV01000016">
    <property type="protein sequence ID" value="HGK23980.1"/>
    <property type="molecule type" value="Genomic_DNA"/>
</dbReference>
<gene>
    <name evidence="2" type="ORF">ENU78_06030</name>
</gene>
<evidence type="ECO:0000313" key="2">
    <source>
        <dbReference type="EMBL" id="HGK23980.1"/>
    </source>
</evidence>
<dbReference type="Pfam" id="PF10646">
    <property type="entry name" value="Germane"/>
    <property type="match status" value="1"/>
</dbReference>
<reference evidence="2" key="1">
    <citation type="journal article" date="2020" name="mSystems">
        <title>Genome- and Community-Level Interaction Insights into Carbon Utilization and Element Cycling Functions of Hydrothermarchaeota in Hydrothermal Sediment.</title>
        <authorList>
            <person name="Zhou Z."/>
            <person name="Liu Y."/>
            <person name="Xu W."/>
            <person name="Pan J."/>
            <person name="Luo Z.H."/>
            <person name="Li M."/>
        </authorList>
    </citation>
    <scope>NUCLEOTIDE SEQUENCE [LARGE SCALE GENOMIC DNA]</scope>
    <source>
        <strain evidence="2">SpSt-70</strain>
    </source>
</reference>
<proteinExistence type="predicted"/>
<feature type="domain" description="GerMN" evidence="1">
    <location>
        <begin position="52"/>
        <end position="140"/>
    </location>
</feature>
<accession>A0A7C2GWT0</accession>
<dbReference type="AlphaFoldDB" id="A0A7C2GWT0"/>
<evidence type="ECO:0000259" key="1">
    <source>
        <dbReference type="SMART" id="SM00909"/>
    </source>
</evidence>
<sequence>MLIFIIFLFFFLPLKTKVVLYTYNPDTQTLKKSESEIETTLAERLIFRDSIYKKVILNLIDESNKNQYYFPIPRGTKLLSLSVKDGIAYVNFSEEFRKNHPGGSLGEILTVYSVVNSLTEFPEIKKVQILIGGAFVETLAGHVDLTSPLEKDLSMVR</sequence>
<name>A0A7C2GWT0_DICTH</name>
<organism evidence="2">
    <name type="scientific">Dictyoglomus thermophilum</name>
    <dbReference type="NCBI Taxonomy" id="14"/>
    <lineage>
        <taxon>Bacteria</taxon>
        <taxon>Pseudomonadati</taxon>
        <taxon>Dictyoglomota</taxon>
        <taxon>Dictyoglomia</taxon>
        <taxon>Dictyoglomales</taxon>
        <taxon>Dictyoglomaceae</taxon>
        <taxon>Dictyoglomus</taxon>
    </lineage>
</organism>
<comment type="caution">
    <text evidence="2">The sequence shown here is derived from an EMBL/GenBank/DDBJ whole genome shotgun (WGS) entry which is preliminary data.</text>
</comment>
<dbReference type="SMART" id="SM00909">
    <property type="entry name" value="Germane"/>
    <property type="match status" value="1"/>
</dbReference>